<evidence type="ECO:0008006" key="3">
    <source>
        <dbReference type="Google" id="ProtNLM"/>
    </source>
</evidence>
<accession>A0A4Y7PSV7</accession>
<dbReference type="VEuPathDB" id="FungiDB:BD410DRAFT_900951"/>
<dbReference type="InterPro" id="IPR035992">
    <property type="entry name" value="Ricin_B-like_lectins"/>
</dbReference>
<dbReference type="Proteomes" id="UP000294933">
    <property type="component" value="Unassembled WGS sequence"/>
</dbReference>
<reference evidence="1 2" key="1">
    <citation type="submission" date="2018-06" db="EMBL/GenBank/DDBJ databases">
        <title>A transcriptomic atlas of mushroom development highlights an independent origin of complex multicellularity.</title>
        <authorList>
            <consortium name="DOE Joint Genome Institute"/>
            <person name="Krizsan K."/>
            <person name="Almasi E."/>
            <person name="Merenyi Z."/>
            <person name="Sahu N."/>
            <person name="Viragh M."/>
            <person name="Koszo T."/>
            <person name="Mondo S."/>
            <person name="Kiss B."/>
            <person name="Balint B."/>
            <person name="Kues U."/>
            <person name="Barry K."/>
            <person name="Hegedus J.C."/>
            <person name="Henrissat B."/>
            <person name="Johnson J."/>
            <person name="Lipzen A."/>
            <person name="Ohm R."/>
            <person name="Nagy I."/>
            <person name="Pangilinan J."/>
            <person name="Yan J."/>
            <person name="Xiong Y."/>
            <person name="Grigoriev I.V."/>
            <person name="Hibbett D.S."/>
            <person name="Nagy L.G."/>
        </authorList>
    </citation>
    <scope>NUCLEOTIDE SEQUENCE [LARGE SCALE GENOMIC DNA]</scope>
    <source>
        <strain evidence="1 2">SZMC22713</strain>
    </source>
</reference>
<dbReference type="SUPFAM" id="SSF50370">
    <property type="entry name" value="Ricin B-like lectins"/>
    <property type="match status" value="1"/>
</dbReference>
<organism evidence="1 2">
    <name type="scientific">Rickenella mellea</name>
    <dbReference type="NCBI Taxonomy" id="50990"/>
    <lineage>
        <taxon>Eukaryota</taxon>
        <taxon>Fungi</taxon>
        <taxon>Dikarya</taxon>
        <taxon>Basidiomycota</taxon>
        <taxon>Agaricomycotina</taxon>
        <taxon>Agaricomycetes</taxon>
        <taxon>Hymenochaetales</taxon>
        <taxon>Rickenellaceae</taxon>
        <taxon>Rickenella</taxon>
    </lineage>
</organism>
<dbReference type="STRING" id="50990.A0A4Y7PSV7"/>
<dbReference type="Gene3D" id="2.80.10.50">
    <property type="match status" value="1"/>
</dbReference>
<gene>
    <name evidence="1" type="ORF">BD410DRAFT_900951</name>
</gene>
<name>A0A4Y7PSV7_9AGAM</name>
<evidence type="ECO:0000313" key="2">
    <source>
        <dbReference type="Proteomes" id="UP000294933"/>
    </source>
</evidence>
<keyword evidence="2" id="KW-1185">Reference proteome</keyword>
<proteinExistence type="predicted"/>
<evidence type="ECO:0000313" key="1">
    <source>
        <dbReference type="EMBL" id="TDL18168.1"/>
    </source>
</evidence>
<dbReference type="OrthoDB" id="3266227at2759"/>
<protein>
    <recommendedName>
        <fullName evidence="3">Ricin B lectin domain-containing protein</fullName>
    </recommendedName>
</protein>
<dbReference type="EMBL" id="ML170211">
    <property type="protein sequence ID" value="TDL18168.1"/>
    <property type="molecule type" value="Genomic_DNA"/>
</dbReference>
<sequence length="147" mass="16551">MPPRKPHIIGESVPTGRYLIRNVRWLCYLELPDPNDASEVISAVEENKMTQWWNVVDLGNGKHSVMNQGSANYANSGFRAQKGSAVVGRSNLQQFKITECRVKGTYTIGPTDVQLYWGLSDDQLGTPVQLDAIPNTERNQWFFIPVD</sequence>
<dbReference type="AlphaFoldDB" id="A0A4Y7PSV7"/>